<evidence type="ECO:0000313" key="2">
    <source>
        <dbReference type="EMBL" id="KIX03668.1"/>
    </source>
</evidence>
<feature type="region of interest" description="Disordered" evidence="1">
    <location>
        <begin position="1"/>
        <end position="49"/>
    </location>
</feature>
<sequence>MEDNIKENRTSLNDDTENIHREGSDDMPREKQPAKGQEGEPWYTKPELMGNTVGDRLKEVLSPVGQHVGPVFSHSARPVGGVVEPTVGGVMKMGKGWGEQLGVGFGNHEGGPANQMEAEGEKMKEQIGGKEQTADNPLGL</sequence>
<feature type="compositionally biased region" description="Basic and acidic residues" evidence="1">
    <location>
        <begin position="17"/>
        <end position="33"/>
    </location>
</feature>
<dbReference type="EMBL" id="KN847479">
    <property type="protein sequence ID" value="KIX03668.1"/>
    <property type="molecule type" value="Genomic_DNA"/>
</dbReference>
<dbReference type="Proteomes" id="UP000053617">
    <property type="component" value="Unassembled WGS sequence"/>
</dbReference>
<dbReference type="GeneID" id="25295292"/>
<dbReference type="AlphaFoldDB" id="A0A0D2GZP9"/>
<dbReference type="VEuPathDB" id="FungiDB:Z518_07221"/>
<gene>
    <name evidence="2" type="ORF">Z518_07221</name>
</gene>
<accession>A0A0D2GZP9</accession>
<keyword evidence="3" id="KW-1185">Reference proteome</keyword>
<evidence type="ECO:0000256" key="1">
    <source>
        <dbReference type="SAM" id="MobiDB-lite"/>
    </source>
</evidence>
<feature type="compositionally biased region" description="Basic and acidic residues" evidence="1">
    <location>
        <begin position="119"/>
        <end position="128"/>
    </location>
</feature>
<evidence type="ECO:0000313" key="3">
    <source>
        <dbReference type="Proteomes" id="UP000053617"/>
    </source>
</evidence>
<proteinExistence type="predicted"/>
<dbReference type="STRING" id="1442369.A0A0D2GZP9"/>
<dbReference type="RefSeq" id="XP_013270804.1">
    <property type="nucleotide sequence ID" value="XM_013415350.1"/>
</dbReference>
<dbReference type="HOGENOM" id="CLU_152677_0_0_1"/>
<dbReference type="OrthoDB" id="3902208at2759"/>
<protein>
    <submittedName>
        <fullName evidence="2">Uncharacterized protein</fullName>
    </submittedName>
</protein>
<feature type="region of interest" description="Disordered" evidence="1">
    <location>
        <begin position="102"/>
        <end position="140"/>
    </location>
</feature>
<reference evidence="2 3" key="1">
    <citation type="submission" date="2015-01" db="EMBL/GenBank/DDBJ databases">
        <title>The Genome Sequence of Rhinocladiella mackenzie CBS 650.93.</title>
        <authorList>
            <consortium name="The Broad Institute Genomics Platform"/>
            <person name="Cuomo C."/>
            <person name="de Hoog S."/>
            <person name="Gorbushina A."/>
            <person name="Stielow B."/>
            <person name="Teixiera M."/>
            <person name="Abouelleil A."/>
            <person name="Chapman S.B."/>
            <person name="Priest M."/>
            <person name="Young S.K."/>
            <person name="Wortman J."/>
            <person name="Nusbaum C."/>
            <person name="Birren B."/>
        </authorList>
    </citation>
    <scope>NUCLEOTIDE SEQUENCE [LARGE SCALE GENOMIC DNA]</scope>
    <source>
        <strain evidence="2 3">CBS 650.93</strain>
    </source>
</reference>
<name>A0A0D2GZP9_9EURO</name>
<organism evidence="2 3">
    <name type="scientific">Rhinocladiella mackenziei CBS 650.93</name>
    <dbReference type="NCBI Taxonomy" id="1442369"/>
    <lineage>
        <taxon>Eukaryota</taxon>
        <taxon>Fungi</taxon>
        <taxon>Dikarya</taxon>
        <taxon>Ascomycota</taxon>
        <taxon>Pezizomycotina</taxon>
        <taxon>Eurotiomycetes</taxon>
        <taxon>Chaetothyriomycetidae</taxon>
        <taxon>Chaetothyriales</taxon>
        <taxon>Herpotrichiellaceae</taxon>
        <taxon>Rhinocladiella</taxon>
    </lineage>
</organism>